<feature type="transmembrane region" description="Helical" evidence="1">
    <location>
        <begin position="38"/>
        <end position="61"/>
    </location>
</feature>
<organism evidence="3 4">
    <name type="scientific">Deinococcus aerolatus</name>
    <dbReference type="NCBI Taxonomy" id="522487"/>
    <lineage>
        <taxon>Bacteria</taxon>
        <taxon>Thermotogati</taxon>
        <taxon>Deinococcota</taxon>
        <taxon>Deinococci</taxon>
        <taxon>Deinococcales</taxon>
        <taxon>Deinococcaceae</taxon>
        <taxon>Deinococcus</taxon>
    </lineage>
</organism>
<keyword evidence="1" id="KW-1133">Transmembrane helix</keyword>
<dbReference type="Pfam" id="PF11127">
    <property type="entry name" value="YgaP-like_TM"/>
    <property type="match status" value="1"/>
</dbReference>
<evidence type="ECO:0000313" key="3">
    <source>
        <dbReference type="EMBL" id="GGL94130.1"/>
    </source>
</evidence>
<comment type="caution">
    <text evidence="3">The sequence shown here is derived from an EMBL/GenBank/DDBJ whole genome shotgun (WGS) entry which is preliminary data.</text>
</comment>
<dbReference type="InterPro" id="IPR021309">
    <property type="entry name" value="YgaP-like_TM"/>
</dbReference>
<evidence type="ECO:0000259" key="2">
    <source>
        <dbReference type="Pfam" id="PF11127"/>
    </source>
</evidence>
<dbReference type="RefSeq" id="WP_188974248.1">
    <property type="nucleotide sequence ID" value="NZ_BMOL01000031.1"/>
</dbReference>
<evidence type="ECO:0000313" key="4">
    <source>
        <dbReference type="Proteomes" id="UP000639973"/>
    </source>
</evidence>
<keyword evidence="1" id="KW-0472">Membrane</keyword>
<dbReference type="Proteomes" id="UP000639973">
    <property type="component" value="Unassembled WGS sequence"/>
</dbReference>
<proteinExistence type="predicted"/>
<keyword evidence="4" id="KW-1185">Reference proteome</keyword>
<dbReference type="EMBL" id="BMOL01000031">
    <property type="protein sequence ID" value="GGL94130.1"/>
    <property type="molecule type" value="Genomic_DNA"/>
</dbReference>
<sequence>MITRKQFGGFMAAPQGRGLRVGAGLALMGWGLTHRQPAVLALGTVPLLAGVLDVCLLAPLLRLPFRGDELRRQT</sequence>
<gene>
    <name evidence="3" type="ORF">GCM10010840_35190</name>
</gene>
<name>A0ABQ2GG24_9DEIO</name>
<accession>A0ABQ2GG24</accession>
<evidence type="ECO:0000256" key="1">
    <source>
        <dbReference type="SAM" id="Phobius"/>
    </source>
</evidence>
<reference evidence="4" key="1">
    <citation type="journal article" date="2019" name="Int. J. Syst. Evol. Microbiol.">
        <title>The Global Catalogue of Microorganisms (GCM) 10K type strain sequencing project: providing services to taxonomists for standard genome sequencing and annotation.</title>
        <authorList>
            <consortium name="The Broad Institute Genomics Platform"/>
            <consortium name="The Broad Institute Genome Sequencing Center for Infectious Disease"/>
            <person name="Wu L."/>
            <person name="Ma J."/>
        </authorList>
    </citation>
    <scope>NUCLEOTIDE SEQUENCE [LARGE SCALE GENOMIC DNA]</scope>
    <source>
        <strain evidence="4">JCM 15442</strain>
    </source>
</reference>
<protein>
    <recommendedName>
        <fullName evidence="2">Inner membrane protein YgaP-like transmembrane domain-containing protein</fullName>
    </recommendedName>
</protein>
<keyword evidence="1" id="KW-0812">Transmembrane</keyword>
<feature type="domain" description="Inner membrane protein YgaP-like transmembrane" evidence="2">
    <location>
        <begin position="17"/>
        <end position="62"/>
    </location>
</feature>